<organism evidence="5 6">
    <name type="scientific">Pseudonocardia yuanmonensis</name>
    <dbReference type="NCBI Taxonomy" id="1095914"/>
    <lineage>
        <taxon>Bacteria</taxon>
        <taxon>Bacillati</taxon>
        <taxon>Actinomycetota</taxon>
        <taxon>Actinomycetes</taxon>
        <taxon>Pseudonocardiales</taxon>
        <taxon>Pseudonocardiaceae</taxon>
        <taxon>Pseudonocardia</taxon>
    </lineage>
</organism>
<dbReference type="Pfam" id="PF26003">
    <property type="entry name" value="Integrase_N_phage"/>
    <property type="match status" value="1"/>
</dbReference>
<dbReference type="PANTHER" id="PTHR30349">
    <property type="entry name" value="PHAGE INTEGRASE-RELATED"/>
    <property type="match status" value="1"/>
</dbReference>
<dbReference type="SUPFAM" id="SSF56349">
    <property type="entry name" value="DNA breaking-rejoining enzymes"/>
    <property type="match status" value="1"/>
</dbReference>
<dbReference type="InterPro" id="IPR013762">
    <property type="entry name" value="Integrase-like_cat_sf"/>
</dbReference>
<keyword evidence="3" id="KW-0233">DNA recombination</keyword>
<dbReference type="InterPro" id="IPR050090">
    <property type="entry name" value="Tyrosine_recombinase_XerCD"/>
</dbReference>
<proteinExistence type="inferred from homology"/>
<name>A0ABP8XDH6_9PSEU</name>
<comment type="similarity">
    <text evidence="1">Belongs to the 'phage' integrase family.</text>
</comment>
<dbReference type="PANTHER" id="PTHR30349:SF64">
    <property type="entry name" value="PROPHAGE INTEGRASE INTD-RELATED"/>
    <property type="match status" value="1"/>
</dbReference>
<accession>A0ABP8XDH6</accession>
<evidence type="ECO:0000256" key="3">
    <source>
        <dbReference type="ARBA" id="ARBA00023172"/>
    </source>
</evidence>
<dbReference type="Pfam" id="PF00589">
    <property type="entry name" value="Phage_integrase"/>
    <property type="match status" value="1"/>
</dbReference>
<evidence type="ECO:0000256" key="2">
    <source>
        <dbReference type="ARBA" id="ARBA00023125"/>
    </source>
</evidence>
<gene>
    <name evidence="5" type="ORF">GCM10023215_52400</name>
</gene>
<keyword evidence="6" id="KW-1185">Reference proteome</keyword>
<evidence type="ECO:0000313" key="6">
    <source>
        <dbReference type="Proteomes" id="UP001500325"/>
    </source>
</evidence>
<reference evidence="6" key="1">
    <citation type="journal article" date="2019" name="Int. J. Syst. Evol. Microbiol.">
        <title>The Global Catalogue of Microorganisms (GCM) 10K type strain sequencing project: providing services to taxonomists for standard genome sequencing and annotation.</title>
        <authorList>
            <consortium name="The Broad Institute Genomics Platform"/>
            <consortium name="The Broad Institute Genome Sequencing Center for Infectious Disease"/>
            <person name="Wu L."/>
            <person name="Ma J."/>
        </authorList>
    </citation>
    <scope>NUCLEOTIDE SEQUENCE [LARGE SCALE GENOMIC DNA]</scope>
    <source>
        <strain evidence="6">JCM 18055</strain>
    </source>
</reference>
<dbReference type="Gene3D" id="1.10.150.130">
    <property type="match status" value="1"/>
</dbReference>
<dbReference type="InterPro" id="IPR058717">
    <property type="entry name" value="Phage_L5_Integrase_N"/>
</dbReference>
<feature type="domain" description="Tyr recombinase" evidence="4">
    <location>
        <begin position="167"/>
        <end position="358"/>
    </location>
</feature>
<dbReference type="InterPro" id="IPR002104">
    <property type="entry name" value="Integrase_catalytic"/>
</dbReference>
<evidence type="ECO:0000259" key="4">
    <source>
        <dbReference type="PROSITE" id="PS51898"/>
    </source>
</evidence>
<dbReference type="Proteomes" id="UP001500325">
    <property type="component" value="Unassembled WGS sequence"/>
</dbReference>
<dbReference type="RefSeq" id="WP_345383417.1">
    <property type="nucleotide sequence ID" value="NZ_BAABIC010000021.1"/>
</dbReference>
<dbReference type="InterPro" id="IPR010998">
    <property type="entry name" value="Integrase_recombinase_N"/>
</dbReference>
<dbReference type="Gene3D" id="1.10.443.10">
    <property type="entry name" value="Intergrase catalytic core"/>
    <property type="match status" value="1"/>
</dbReference>
<dbReference type="InterPro" id="IPR011010">
    <property type="entry name" value="DNA_brk_join_enz"/>
</dbReference>
<protein>
    <submittedName>
        <fullName evidence="5">Site-specific integrase</fullName>
    </submittedName>
</protein>
<comment type="caution">
    <text evidence="5">The sequence shown here is derived from an EMBL/GenBank/DDBJ whole genome shotgun (WGS) entry which is preliminary data.</text>
</comment>
<keyword evidence="2" id="KW-0238">DNA-binding</keyword>
<dbReference type="CDD" id="cd01189">
    <property type="entry name" value="INT_ICEBs1_C_like"/>
    <property type="match status" value="1"/>
</dbReference>
<evidence type="ECO:0000313" key="5">
    <source>
        <dbReference type="EMBL" id="GAA4705858.1"/>
    </source>
</evidence>
<dbReference type="EMBL" id="BAABIC010000021">
    <property type="protein sequence ID" value="GAA4705858.1"/>
    <property type="molecule type" value="Genomic_DNA"/>
</dbReference>
<sequence length="378" mass="41809">MASIRKLPDGRWQAQYRPFPGGKQITRTTKRKTDAQRWLDEQTTALVSGNYVDPNAGRVTFGEYFERWAARQLWAPGTERAMSLAARSVTFWDVPMRSLLRSHVEAWVKHMQTVDRGPGQPPGLAPGTIRTRFNNVRATLRGAVKDRVIAADPGEGVRLPRARRADAAMQLPTAAQVRTLLDSADRDFRTFVALAAFAGLRLGEAAALKVGDFDLDERRLVVHRQVQRERGGGVEIRAPKYGSERTIYLADGLVTVVRGHIARLPGRGTDRWLFHGENGNPPHQNTVGYWWRKARTAAGCPTTKLHDLRHFYASGLIAAGCDVVTVQRSLGHSSATVTLNTYAHLWPTAEDRTRAAAAAMLGEVYTPTDEQLTNDGAA</sequence>
<evidence type="ECO:0000256" key="1">
    <source>
        <dbReference type="ARBA" id="ARBA00008857"/>
    </source>
</evidence>
<dbReference type="PROSITE" id="PS51898">
    <property type="entry name" value="TYR_RECOMBINASE"/>
    <property type="match status" value="1"/>
</dbReference>